<dbReference type="SUPFAM" id="SSF53067">
    <property type="entry name" value="Actin-like ATPase domain"/>
    <property type="match status" value="2"/>
</dbReference>
<dbReference type="Gene3D" id="3.90.640.10">
    <property type="entry name" value="Actin, Chain A, domain 4"/>
    <property type="match status" value="1"/>
</dbReference>
<reference evidence="9" key="1">
    <citation type="submission" date="2022-11" db="UniProtKB">
        <authorList>
            <consortium name="EnsemblMetazoa"/>
        </authorList>
    </citation>
    <scope>IDENTIFICATION</scope>
</reference>
<dbReference type="RefSeq" id="XP_038075690.1">
    <property type="nucleotide sequence ID" value="XM_038219762.1"/>
</dbReference>
<dbReference type="PANTHER" id="PTHR11937">
    <property type="entry name" value="ACTIN"/>
    <property type="match status" value="1"/>
</dbReference>
<evidence type="ECO:0000256" key="3">
    <source>
        <dbReference type="ARBA" id="ARBA00022741"/>
    </source>
</evidence>
<dbReference type="Gene3D" id="3.30.420.40">
    <property type="match status" value="2"/>
</dbReference>
<dbReference type="InterPro" id="IPR043129">
    <property type="entry name" value="ATPase_NBD"/>
</dbReference>
<evidence type="ECO:0000256" key="2">
    <source>
        <dbReference type="ARBA" id="ARBA00022490"/>
    </source>
</evidence>
<protein>
    <recommendedName>
        <fullName evidence="11">Actin</fullName>
    </recommendedName>
</protein>
<evidence type="ECO:0000256" key="4">
    <source>
        <dbReference type="ARBA" id="ARBA00022840"/>
    </source>
</evidence>
<feature type="compositionally biased region" description="Polar residues" evidence="7">
    <location>
        <begin position="330"/>
        <end position="347"/>
    </location>
</feature>
<evidence type="ECO:0000313" key="10">
    <source>
        <dbReference type="Proteomes" id="UP000887568"/>
    </source>
</evidence>
<feature type="compositionally biased region" description="Polar residues" evidence="7">
    <location>
        <begin position="759"/>
        <end position="785"/>
    </location>
</feature>
<dbReference type="OMA" id="MHRSHWV"/>
<evidence type="ECO:0000313" key="9">
    <source>
        <dbReference type="EnsemblMetazoa" id="XP_038075690.1"/>
    </source>
</evidence>
<comment type="subcellular location">
    <subcellularLocation>
        <location evidence="1">Cytoplasm</location>
        <location evidence="1">Cytoskeleton</location>
    </subcellularLocation>
</comment>
<feature type="compositionally biased region" description="Basic and acidic residues" evidence="7">
    <location>
        <begin position="936"/>
        <end position="953"/>
    </location>
</feature>
<dbReference type="FunFam" id="3.30.420.40:FF:000148">
    <property type="entry name" value="Actin, alpha skeletal muscle"/>
    <property type="match status" value="1"/>
</dbReference>
<evidence type="ECO:0000256" key="6">
    <source>
        <dbReference type="RuleBase" id="RU000487"/>
    </source>
</evidence>
<feature type="region of interest" description="Disordered" evidence="7">
    <location>
        <begin position="860"/>
        <end position="902"/>
    </location>
</feature>
<dbReference type="SMART" id="SM00268">
    <property type="entry name" value="ACTIN"/>
    <property type="match status" value="1"/>
</dbReference>
<feature type="compositionally biased region" description="Basic and acidic residues" evidence="7">
    <location>
        <begin position="988"/>
        <end position="1001"/>
    </location>
</feature>
<feature type="compositionally biased region" description="Basic and acidic residues" evidence="7">
    <location>
        <begin position="881"/>
        <end position="890"/>
    </location>
</feature>
<keyword evidence="8" id="KW-1133">Transmembrane helix</keyword>
<dbReference type="OrthoDB" id="10375355at2759"/>
<keyword evidence="2" id="KW-0963">Cytoplasm</keyword>
<evidence type="ECO:0000256" key="1">
    <source>
        <dbReference type="ARBA" id="ARBA00004245"/>
    </source>
</evidence>
<feature type="compositionally biased region" description="Polar residues" evidence="7">
    <location>
        <begin position="1029"/>
        <end position="1039"/>
    </location>
</feature>
<keyword evidence="8" id="KW-0812">Transmembrane</keyword>
<feature type="region of interest" description="Disordered" evidence="7">
    <location>
        <begin position="933"/>
        <end position="968"/>
    </location>
</feature>
<keyword evidence="4" id="KW-0067">ATP-binding</keyword>
<feature type="transmembrane region" description="Helical" evidence="8">
    <location>
        <begin position="12"/>
        <end position="42"/>
    </location>
</feature>
<name>A0A914BIG2_PATMI</name>
<keyword evidence="5" id="KW-0206">Cytoskeleton</keyword>
<organism evidence="9 10">
    <name type="scientific">Patiria miniata</name>
    <name type="common">Bat star</name>
    <name type="synonym">Asterina miniata</name>
    <dbReference type="NCBI Taxonomy" id="46514"/>
    <lineage>
        <taxon>Eukaryota</taxon>
        <taxon>Metazoa</taxon>
        <taxon>Echinodermata</taxon>
        <taxon>Eleutherozoa</taxon>
        <taxon>Asterozoa</taxon>
        <taxon>Asteroidea</taxon>
        <taxon>Valvatacea</taxon>
        <taxon>Valvatida</taxon>
        <taxon>Asterinidae</taxon>
        <taxon>Patiria</taxon>
    </lineage>
</organism>
<feature type="region of interest" description="Disordered" evidence="7">
    <location>
        <begin position="759"/>
        <end position="814"/>
    </location>
</feature>
<dbReference type="Pfam" id="PF00022">
    <property type="entry name" value="Actin"/>
    <property type="match status" value="1"/>
</dbReference>
<feature type="compositionally biased region" description="Polar residues" evidence="7">
    <location>
        <begin position="204"/>
        <end position="214"/>
    </location>
</feature>
<feature type="compositionally biased region" description="Basic and acidic residues" evidence="7">
    <location>
        <begin position="128"/>
        <end position="141"/>
    </location>
</feature>
<dbReference type="PRINTS" id="PR00190">
    <property type="entry name" value="ACTIN"/>
</dbReference>
<keyword evidence="10" id="KW-1185">Reference proteome</keyword>
<evidence type="ECO:0008006" key="11">
    <source>
        <dbReference type="Google" id="ProtNLM"/>
    </source>
</evidence>
<dbReference type="EnsemblMetazoa" id="XM_038219762.1">
    <property type="protein sequence ID" value="XP_038075690.1"/>
    <property type="gene ID" value="LOC119743373"/>
</dbReference>
<evidence type="ECO:0000256" key="5">
    <source>
        <dbReference type="ARBA" id="ARBA00023212"/>
    </source>
</evidence>
<keyword evidence="3" id="KW-0547">Nucleotide-binding</keyword>
<feature type="compositionally biased region" description="Basic and acidic residues" evidence="7">
    <location>
        <begin position="103"/>
        <end position="121"/>
    </location>
</feature>
<feature type="region of interest" description="Disordered" evidence="7">
    <location>
        <begin position="66"/>
        <end position="279"/>
    </location>
</feature>
<evidence type="ECO:0000256" key="8">
    <source>
        <dbReference type="SAM" id="Phobius"/>
    </source>
</evidence>
<keyword evidence="8" id="KW-0472">Membrane</keyword>
<feature type="region of interest" description="Disordered" evidence="7">
    <location>
        <begin position="525"/>
        <end position="621"/>
    </location>
</feature>
<dbReference type="GO" id="GO:0005856">
    <property type="term" value="C:cytoskeleton"/>
    <property type="evidence" value="ECO:0007669"/>
    <property type="project" value="UniProtKB-SubCell"/>
</dbReference>
<feature type="region of interest" description="Disordered" evidence="7">
    <location>
        <begin position="988"/>
        <end position="1039"/>
    </location>
</feature>
<dbReference type="GO" id="GO:0005524">
    <property type="term" value="F:ATP binding"/>
    <property type="evidence" value="ECO:0007669"/>
    <property type="project" value="UniProtKB-KW"/>
</dbReference>
<feature type="compositionally biased region" description="Basic and acidic residues" evidence="7">
    <location>
        <begin position="258"/>
        <end position="272"/>
    </location>
</feature>
<feature type="compositionally biased region" description="Low complexity" evidence="7">
    <location>
        <begin position="240"/>
        <end position="254"/>
    </location>
</feature>
<feature type="compositionally biased region" description="Basic residues" evidence="7">
    <location>
        <begin position="223"/>
        <end position="238"/>
    </location>
</feature>
<dbReference type="InterPro" id="IPR004000">
    <property type="entry name" value="Actin"/>
</dbReference>
<accession>A0A914BIG2</accession>
<dbReference type="Proteomes" id="UP000887568">
    <property type="component" value="Unplaced"/>
</dbReference>
<feature type="region of interest" description="Disordered" evidence="7">
    <location>
        <begin position="327"/>
        <end position="382"/>
    </location>
</feature>
<evidence type="ECO:0000256" key="7">
    <source>
        <dbReference type="SAM" id="MobiDB-lite"/>
    </source>
</evidence>
<sequence>MVVSVFLYPVLYGLELFLASALITQIAVSLAAAVVSTVTIYFCRQQLVHWHQERVLKKRRRWQSDVSIKTSKKQRRGDNSDSSEGELSDPSLLRRLRAGLRSRSHEHIKTRASRDSGEKRIPKSPSRPSEEAKKDTQDSGRVRPKLTKPVGAMHRSHWVAKPQQSQPTVRRRSSESDAELRAGSSSPTAIAAGTVPERLVQEEPSISVSTQVMVGQTEGMTLKRSRATAKMTLKKHPRFSSSDSSSSVSPASSSESDDLVHGESGERTESHADVTVSTRRVPSIQVEPIVEERIIPIGFHVSSHPPSSKMEKSTKKEISRLEFSLGEAGSHSNQQHQALEGASQTAATDDVDVPQSSAGTAAVDTKQVKDEPGISNVPSISTSEVPERLTMDEPITAEQTDSQQNRRDSLGVPPVITGEEAYPEGAPPSTDDYQSAFVWVSELAVASSERPLILEPGKGVSMTVEADDFVAHSSLAENQSALMSSQISALPFLPPNDGDKMDKRMHSLDVPPIITGEVCFPSTMLTGSDGQRVEEDQTNNGQTASARKIIKIRPKSLDIPPIMPAPYSRNSQSAPPSPPSSPGHGVKRKHSSAKSILKRSGSMERPGRKKSVSFSPEVSPREFEVERCHDVDRERLNAPKRPRVFRHFSMDIPDARLASEEDISLSTPHQAWSHGDLDDNDSPPVFSPAALDTSDNLSRAEGWVHPSPLEPMQIEGSDARMAFVPISALVSDEGGRKSAKERFLEAGGAKAVLSVLCTQDSSDSNGSKYTSTSAAEASNDATTNDGSEEDSMETMPDIDQPLSLSGDAETDPLNDDSVVLLEDLAAKDQQDSKGIKSRFLEYKEDSADIHTSRLFVQTVRSSIESDSSDEQDRSPVQPQEAKPDVKHEATCEEAGDQTSAKSRFLQSCQEVNDDGEVQNGSRFVVSVVRPYNTGCHRQDSPPHDGGEIKEPADPRQVWNREVPDGSNANTWRNLLEHELSEDIEFYEAKKKSSRDTKRETVLEPGELPVQYSRDSPPDTSPESDIDSPPTRSQSCHQSDSYSVGASVLYSPVYSDNAAVVIDNGSEMLKVGFGGDCEPRFTIPSVVGRYPRDGVSDSDDTGRTAYIGHEATRLAGVLSADFPSSEGVIHDWEDLEQIWDHVYTSLLNVAPQEHAVLISEYASTAKKQREKCVQILFERFQVPSLCLVNQGALALHAQGNTSGMVLSSGGGLTEVVPVLDGCTMHSAVTTLKFAGSQVTHHLGCLLQSDSSFNMTSPSKLEILRDIKETMAYVCMDYEREMQRVRPLDPIEYKLPDGSSLAVMRKDLFQCTEQLFRPDLGGLEQRSGIHDMIQETLKRCDPNVLPGIRKSLLLAGGNTQLRGFGDRLQLELASAHLPWSVSMPQERTNSVWIGGSLVATHDNFTRRCVTAAEYTEHGPAVMHPKCF</sequence>
<dbReference type="GeneID" id="119743373"/>
<proteinExistence type="inferred from homology"/>
<comment type="similarity">
    <text evidence="6">Belongs to the actin family.</text>
</comment>